<sequence>MAEKHKKVPLTKLGFGKNKDVFSFNKMIKDNIVEMLGTTWFGGIWIILYKTNPEMIAEMSDRYQEAMVKRSYDRREGTGKE</sequence>
<proteinExistence type="predicted"/>
<keyword evidence="1" id="KW-0812">Transmembrane</keyword>
<gene>
    <name evidence="2" type="ORF">UR42_C0032G0008</name>
</gene>
<evidence type="ECO:0000313" key="2">
    <source>
        <dbReference type="EMBL" id="KKP49796.1"/>
    </source>
</evidence>
<comment type="caution">
    <text evidence="2">The sequence shown here is derived from an EMBL/GenBank/DDBJ whole genome shotgun (WGS) entry which is preliminary data.</text>
</comment>
<dbReference type="AlphaFoldDB" id="A0A0G0AEU5"/>
<protein>
    <submittedName>
        <fullName evidence="2">Uncharacterized protein</fullName>
    </submittedName>
</protein>
<dbReference type="EMBL" id="LBPD01000032">
    <property type="protein sequence ID" value="KKP49796.1"/>
    <property type="molecule type" value="Genomic_DNA"/>
</dbReference>
<name>A0A0G0AEU5_9BACT</name>
<organism evidence="2 3">
    <name type="scientific">Candidatus Roizmanbacteria bacterium GW2011_GWA2_33_33</name>
    <dbReference type="NCBI Taxonomy" id="1618476"/>
    <lineage>
        <taxon>Bacteria</taxon>
        <taxon>Candidatus Roizmaniibacteriota</taxon>
    </lineage>
</organism>
<keyword evidence="1" id="KW-1133">Transmembrane helix</keyword>
<feature type="transmembrane region" description="Helical" evidence="1">
    <location>
        <begin position="32"/>
        <end position="49"/>
    </location>
</feature>
<dbReference type="Proteomes" id="UP000034045">
    <property type="component" value="Unassembled WGS sequence"/>
</dbReference>
<accession>A0A0G0AEU5</accession>
<reference evidence="2 3" key="1">
    <citation type="journal article" date="2015" name="Nature">
        <title>rRNA introns, odd ribosomes, and small enigmatic genomes across a large radiation of phyla.</title>
        <authorList>
            <person name="Brown C.T."/>
            <person name="Hug L.A."/>
            <person name="Thomas B.C."/>
            <person name="Sharon I."/>
            <person name="Castelle C.J."/>
            <person name="Singh A."/>
            <person name="Wilkins M.J."/>
            <person name="Williams K.H."/>
            <person name="Banfield J.F."/>
        </authorList>
    </citation>
    <scope>NUCLEOTIDE SEQUENCE [LARGE SCALE GENOMIC DNA]</scope>
</reference>
<evidence type="ECO:0000256" key="1">
    <source>
        <dbReference type="SAM" id="Phobius"/>
    </source>
</evidence>
<keyword evidence="1" id="KW-0472">Membrane</keyword>
<evidence type="ECO:0000313" key="3">
    <source>
        <dbReference type="Proteomes" id="UP000034045"/>
    </source>
</evidence>